<dbReference type="Proteomes" id="UP001155241">
    <property type="component" value="Unassembled WGS sequence"/>
</dbReference>
<accession>A0A9X2F6W8</accession>
<sequence length="244" mass="28126">MRLRVSLAEPPLIVSDDRDRMFQLMQACYENLDRQQFDADLNQKWLVIQVYDPATEQLVGFSTQVVIHTRLDGRMIRALYSGDTVMAPEYWGDMALANAWGRLALQLIDEAGSEPLYWFLTSKGFRTYRYLPLFFRQFSPRHGSVVSVQDDRLIAAFGRQIAGDAYDHQHRIIRADPQKYFTRARAVDPGLRVHHDAHVRYFVEQNPSYARGDELCCLAPLSRDNFTRLAYRVIDANAACNSTT</sequence>
<name>A0A9X2F6W8_9BACT</name>
<protein>
    <submittedName>
        <fullName evidence="1">Uncharacterized protein</fullName>
    </submittedName>
</protein>
<dbReference type="RefSeq" id="WP_252851534.1">
    <property type="nucleotide sequence ID" value="NZ_JAMXLR010000024.1"/>
</dbReference>
<organism evidence="1 2">
    <name type="scientific">Aeoliella straminimaris</name>
    <dbReference type="NCBI Taxonomy" id="2954799"/>
    <lineage>
        <taxon>Bacteria</taxon>
        <taxon>Pseudomonadati</taxon>
        <taxon>Planctomycetota</taxon>
        <taxon>Planctomycetia</taxon>
        <taxon>Pirellulales</taxon>
        <taxon>Lacipirellulaceae</taxon>
        <taxon>Aeoliella</taxon>
    </lineage>
</organism>
<dbReference type="AlphaFoldDB" id="A0A9X2F6W8"/>
<gene>
    <name evidence="1" type="ORF">NG895_05865</name>
</gene>
<dbReference type="EMBL" id="JAMXLR010000024">
    <property type="protein sequence ID" value="MCO6043427.1"/>
    <property type="molecule type" value="Genomic_DNA"/>
</dbReference>
<comment type="caution">
    <text evidence="1">The sequence shown here is derived from an EMBL/GenBank/DDBJ whole genome shotgun (WGS) entry which is preliminary data.</text>
</comment>
<evidence type="ECO:0000313" key="2">
    <source>
        <dbReference type="Proteomes" id="UP001155241"/>
    </source>
</evidence>
<proteinExistence type="predicted"/>
<keyword evidence="2" id="KW-1185">Reference proteome</keyword>
<reference evidence="1" key="1">
    <citation type="submission" date="2022-06" db="EMBL/GenBank/DDBJ databases">
        <title>Aeoliella straminimaris, a novel planctomycete from sediments.</title>
        <authorList>
            <person name="Vitorino I.R."/>
            <person name="Lage O.M."/>
        </authorList>
    </citation>
    <scope>NUCLEOTIDE SEQUENCE</scope>
    <source>
        <strain evidence="1">ICT_H6.2</strain>
    </source>
</reference>
<evidence type="ECO:0000313" key="1">
    <source>
        <dbReference type="EMBL" id="MCO6043427.1"/>
    </source>
</evidence>